<evidence type="ECO:0000256" key="5">
    <source>
        <dbReference type="ARBA" id="ARBA00023136"/>
    </source>
</evidence>
<dbReference type="InterPro" id="IPR010432">
    <property type="entry name" value="RDD"/>
</dbReference>
<evidence type="ECO:0000259" key="7">
    <source>
        <dbReference type="Pfam" id="PF06271"/>
    </source>
</evidence>
<keyword evidence="3 6" id="KW-0812">Transmembrane</keyword>
<dbReference type="RefSeq" id="WP_210595145.1">
    <property type="nucleotide sequence ID" value="NZ_JAGKSQ010000001.1"/>
</dbReference>
<sequence>MVAFTERQSPRYVNGRLRARVNRPIIKPPSTKVNSLHFAGFWMRLWAYLLDALVVLSINGLVSFPLRLIGVNDLIFSPYMLLSASVFFLYFALMTKYYGQTLGKMVLGLKVISTNGSDLTWTQVIFREGVGRLIHQLFFMLRVIYLFIAFTTKKQGLHDLIADTYVVFEKSDLLDTNK</sequence>
<organism evidence="8 9">
    <name type="scientific">Halalkalibacter suaedae</name>
    <dbReference type="NCBI Taxonomy" id="2822140"/>
    <lineage>
        <taxon>Bacteria</taxon>
        <taxon>Bacillati</taxon>
        <taxon>Bacillota</taxon>
        <taxon>Bacilli</taxon>
        <taxon>Bacillales</taxon>
        <taxon>Bacillaceae</taxon>
        <taxon>Halalkalibacter</taxon>
    </lineage>
</organism>
<keyword evidence="4 6" id="KW-1133">Transmembrane helix</keyword>
<feature type="transmembrane region" description="Helical" evidence="6">
    <location>
        <begin position="133"/>
        <end position="150"/>
    </location>
</feature>
<gene>
    <name evidence="8" type="ORF">J7W16_01410</name>
</gene>
<keyword evidence="5 6" id="KW-0472">Membrane</keyword>
<dbReference type="PANTHER" id="PTHR36115">
    <property type="entry name" value="PROLINE-RICH ANTIGEN HOMOLOG-RELATED"/>
    <property type="match status" value="1"/>
</dbReference>
<proteinExistence type="predicted"/>
<reference evidence="8" key="1">
    <citation type="submission" date="2021-03" db="EMBL/GenBank/DDBJ databases">
        <title>Bacillus suaedae sp. nov., isolated from Suaeda aralocaspica.</title>
        <authorList>
            <person name="Lei R.F.R."/>
        </authorList>
    </citation>
    <scope>NUCLEOTIDE SEQUENCE</scope>
    <source>
        <strain evidence="8">YZJH907-2</strain>
    </source>
</reference>
<dbReference type="AlphaFoldDB" id="A0A940WP30"/>
<name>A0A940WP30_9BACI</name>
<feature type="transmembrane region" description="Helical" evidence="6">
    <location>
        <begin position="45"/>
        <end position="62"/>
    </location>
</feature>
<comment type="subcellular location">
    <subcellularLocation>
        <location evidence="1">Cell membrane</location>
        <topology evidence="1">Multi-pass membrane protein</topology>
    </subcellularLocation>
</comment>
<comment type="caution">
    <text evidence="8">The sequence shown here is derived from an EMBL/GenBank/DDBJ whole genome shotgun (WGS) entry which is preliminary data.</text>
</comment>
<dbReference type="PANTHER" id="PTHR36115:SF9">
    <property type="entry name" value="LMO1584 PROTEIN"/>
    <property type="match status" value="1"/>
</dbReference>
<evidence type="ECO:0000256" key="3">
    <source>
        <dbReference type="ARBA" id="ARBA00022692"/>
    </source>
</evidence>
<keyword evidence="9" id="KW-1185">Reference proteome</keyword>
<evidence type="ECO:0000313" key="8">
    <source>
        <dbReference type="EMBL" id="MBP3949771.1"/>
    </source>
</evidence>
<feature type="transmembrane region" description="Helical" evidence="6">
    <location>
        <begin position="74"/>
        <end position="93"/>
    </location>
</feature>
<dbReference type="InterPro" id="IPR051791">
    <property type="entry name" value="Pra-immunoreactive"/>
</dbReference>
<evidence type="ECO:0000313" key="9">
    <source>
        <dbReference type="Proteomes" id="UP000678228"/>
    </source>
</evidence>
<accession>A0A940WP30</accession>
<feature type="domain" description="RDD" evidence="7">
    <location>
        <begin position="39"/>
        <end position="162"/>
    </location>
</feature>
<dbReference type="Pfam" id="PF06271">
    <property type="entry name" value="RDD"/>
    <property type="match status" value="1"/>
</dbReference>
<evidence type="ECO:0000256" key="4">
    <source>
        <dbReference type="ARBA" id="ARBA00022989"/>
    </source>
</evidence>
<dbReference type="EMBL" id="JAGKSQ010000001">
    <property type="protein sequence ID" value="MBP3949771.1"/>
    <property type="molecule type" value="Genomic_DNA"/>
</dbReference>
<evidence type="ECO:0000256" key="1">
    <source>
        <dbReference type="ARBA" id="ARBA00004651"/>
    </source>
</evidence>
<keyword evidence="2" id="KW-1003">Cell membrane</keyword>
<evidence type="ECO:0000256" key="2">
    <source>
        <dbReference type="ARBA" id="ARBA00022475"/>
    </source>
</evidence>
<dbReference type="GO" id="GO:0005886">
    <property type="term" value="C:plasma membrane"/>
    <property type="evidence" value="ECO:0007669"/>
    <property type="project" value="UniProtKB-SubCell"/>
</dbReference>
<protein>
    <submittedName>
        <fullName evidence="8">RDD family protein</fullName>
    </submittedName>
</protein>
<dbReference type="Proteomes" id="UP000678228">
    <property type="component" value="Unassembled WGS sequence"/>
</dbReference>
<evidence type="ECO:0000256" key="6">
    <source>
        <dbReference type="SAM" id="Phobius"/>
    </source>
</evidence>